<evidence type="ECO:0000259" key="8">
    <source>
        <dbReference type="PROSITE" id="PS50166"/>
    </source>
</evidence>
<dbReference type="OrthoDB" id="3268246at2759"/>
<comment type="subcellular location">
    <subcellularLocation>
        <location evidence="2">Cytoplasm</location>
    </subcellularLocation>
    <subcellularLocation>
        <location evidence="1">Nucleus</location>
    </subcellularLocation>
</comment>
<dbReference type="GO" id="GO:0005635">
    <property type="term" value="C:nuclear envelope"/>
    <property type="evidence" value="ECO:0007669"/>
    <property type="project" value="TreeGrafter"/>
</dbReference>
<protein>
    <submittedName>
        <fullName evidence="9">Importin-beta N-terminal domain/Cse1/CAS/CSE protein, C-terminus, putative</fullName>
    </submittedName>
</protein>
<proteinExistence type="inferred from homology"/>
<dbReference type="Gene3D" id="1.25.10.10">
    <property type="entry name" value="Leucine-rich Repeat Variant"/>
    <property type="match status" value="1"/>
</dbReference>
<sequence length="951" mass="105229">MSNLQQEITNIAADVMSVDAAVRKRAEKAVEEYERSIDQHSGFVTSLLQVAGSNTPASSYASIQLKNTVKKCWDEKSAEHVILPDEKELIRQNIIGVTLTAPQTVQANLSEAVALIARTDFPGVWSYAMNHVVATLTENCSVAEKRAALSIGHSLLVKYRQSSLDNSALDVLVSVYAVLSVPLISVMEFLLTVTEAPGNPEALMACKGLESAVECVRDISSMDLGDDFINALGRVANIFMRIFKLHGETFNTCQSELFELKGSVTSCVTHFLTSFDEDFEEYTSAFLQEALLMISENVDNEEAKDLIVKGIGLLCSACIGTGRKFFEDDALLNSLKDRIIVPCLIITDELIEAYTYEPDTYIVHDIEGSDQHTRRRAISDLIRALLTYVPTHSRPLFSNLANQLFETSTNDWRAKDAAIFLASNLCLHGAQSDSQRGVTKGQLDSLIPLDSFLKNIILTEITTNVSDSSPFLIKADCLRVLTAFRNFLDQATFSRLIELFPGFLSCSDEVVRTYTSNALYRFLKGPGSIITEEMVSPSAGALLAALCKGLVEDTKQNFYFMQCLMQICTSVPHCVEPYIGDVVVSLNAMLETAARNPSNPKYGLFLFETISLCISKFPAHASSVEQTIWANLVFVLANDVAEYVPFALQIMSQLLSAYPTSRTEPPAAYLDLLGPLTEIEFYSQTTGAIPGAACLLVTFIERYPAFLLAHPGGLTQKLLNIFLNLIQFKQYDHDGLSILTAMVVHYPRDAMDQYITAAFQFLLRRLESKKTPKFVRIFIIFLSITLVVRGVPDTVARVNAIQPGLFLMIFERIWLADMNKIRGDLERKTCVVAMTNLLTESEDLQSNVNLWAHSVFSCLKVIHTAAEKDDHAGPAPATSVAPLPQEVSSSVFCPLSGAVHRPVDVCEQITDPNYYFKTKMNLFLNDNGSRFLPALRSTLSPEHLSMVYNGN</sequence>
<keyword evidence="6" id="KW-0653">Protein transport</keyword>
<evidence type="ECO:0000256" key="4">
    <source>
        <dbReference type="ARBA" id="ARBA00022448"/>
    </source>
</evidence>
<dbReference type="PANTHER" id="PTHR10997:SF8">
    <property type="entry name" value="EXPORTIN-2"/>
    <property type="match status" value="1"/>
</dbReference>
<keyword evidence="4" id="KW-0813">Transport</keyword>
<keyword evidence="5" id="KW-0963">Cytoplasm</keyword>
<dbReference type="InterPro" id="IPR001494">
    <property type="entry name" value="Importin-beta_N"/>
</dbReference>
<dbReference type="Pfam" id="PF03810">
    <property type="entry name" value="IBN_N"/>
    <property type="match status" value="1"/>
</dbReference>
<dbReference type="InterPro" id="IPR013713">
    <property type="entry name" value="XPO2_central"/>
</dbReference>
<dbReference type="Proteomes" id="UP000515908">
    <property type="component" value="Chromosome 10"/>
</dbReference>
<gene>
    <name evidence="9" type="ORF">ADEAN_000540600</name>
</gene>
<dbReference type="InterPro" id="IPR011989">
    <property type="entry name" value="ARM-like"/>
</dbReference>
<dbReference type="GO" id="GO:0031267">
    <property type="term" value="F:small GTPase binding"/>
    <property type="evidence" value="ECO:0007669"/>
    <property type="project" value="InterPro"/>
</dbReference>
<dbReference type="VEuPathDB" id="TriTrypDB:ADEAN_000540600"/>
<dbReference type="GO" id="GO:0005049">
    <property type="term" value="F:nuclear export signal receptor activity"/>
    <property type="evidence" value="ECO:0007669"/>
    <property type="project" value="TreeGrafter"/>
</dbReference>
<feature type="domain" description="Importin N-terminal" evidence="8">
    <location>
        <begin position="26"/>
        <end position="100"/>
    </location>
</feature>
<accession>A0A7G2CDK5</accession>
<comment type="similarity">
    <text evidence="3">Belongs to the XPO2/CSE1 family.</text>
</comment>
<dbReference type="Pfam" id="PF08506">
    <property type="entry name" value="Cse1"/>
    <property type="match status" value="1"/>
</dbReference>
<keyword evidence="10" id="KW-1185">Reference proteome</keyword>
<organism evidence="9 10">
    <name type="scientific">Angomonas deanei</name>
    <dbReference type="NCBI Taxonomy" id="59799"/>
    <lineage>
        <taxon>Eukaryota</taxon>
        <taxon>Discoba</taxon>
        <taxon>Euglenozoa</taxon>
        <taxon>Kinetoplastea</taxon>
        <taxon>Metakinetoplastina</taxon>
        <taxon>Trypanosomatida</taxon>
        <taxon>Trypanosomatidae</taxon>
        <taxon>Strigomonadinae</taxon>
        <taxon>Angomonas</taxon>
    </lineage>
</organism>
<keyword evidence="7" id="KW-0539">Nucleus</keyword>
<dbReference type="PROSITE" id="PS50166">
    <property type="entry name" value="IMPORTIN_B_NT"/>
    <property type="match status" value="1"/>
</dbReference>
<evidence type="ECO:0000313" key="10">
    <source>
        <dbReference type="Proteomes" id="UP000515908"/>
    </source>
</evidence>
<evidence type="ECO:0000256" key="3">
    <source>
        <dbReference type="ARBA" id="ARBA00008669"/>
    </source>
</evidence>
<evidence type="ECO:0000256" key="2">
    <source>
        <dbReference type="ARBA" id="ARBA00004496"/>
    </source>
</evidence>
<dbReference type="SMART" id="SM00913">
    <property type="entry name" value="IBN_N"/>
    <property type="match status" value="1"/>
</dbReference>
<evidence type="ECO:0000256" key="1">
    <source>
        <dbReference type="ARBA" id="ARBA00004123"/>
    </source>
</evidence>
<evidence type="ECO:0000256" key="6">
    <source>
        <dbReference type="ARBA" id="ARBA00022927"/>
    </source>
</evidence>
<dbReference type="InterPro" id="IPR005043">
    <property type="entry name" value="XPO2_C"/>
</dbReference>
<dbReference type="GO" id="GO:0006606">
    <property type="term" value="P:protein import into nucleus"/>
    <property type="evidence" value="ECO:0007669"/>
    <property type="project" value="TreeGrafter"/>
</dbReference>
<dbReference type="GO" id="GO:0006611">
    <property type="term" value="P:protein export from nucleus"/>
    <property type="evidence" value="ECO:0007669"/>
    <property type="project" value="TreeGrafter"/>
</dbReference>
<evidence type="ECO:0000256" key="7">
    <source>
        <dbReference type="ARBA" id="ARBA00023242"/>
    </source>
</evidence>
<dbReference type="EMBL" id="LR877154">
    <property type="protein sequence ID" value="CAD2217920.1"/>
    <property type="molecule type" value="Genomic_DNA"/>
</dbReference>
<evidence type="ECO:0000256" key="5">
    <source>
        <dbReference type="ARBA" id="ARBA00022490"/>
    </source>
</evidence>
<dbReference type="GO" id="GO:0005829">
    <property type="term" value="C:cytosol"/>
    <property type="evidence" value="ECO:0007669"/>
    <property type="project" value="TreeGrafter"/>
</dbReference>
<evidence type="ECO:0000313" key="9">
    <source>
        <dbReference type="EMBL" id="CAD2217920.1"/>
    </source>
</evidence>
<name>A0A7G2CDK5_9TRYP</name>
<dbReference type="SUPFAM" id="SSF48371">
    <property type="entry name" value="ARM repeat"/>
    <property type="match status" value="1"/>
</dbReference>
<reference evidence="9 10" key="1">
    <citation type="submission" date="2020-08" db="EMBL/GenBank/DDBJ databases">
        <authorList>
            <person name="Newling K."/>
            <person name="Davey J."/>
            <person name="Forrester S."/>
        </authorList>
    </citation>
    <scope>NUCLEOTIDE SEQUENCE [LARGE SCALE GENOMIC DNA]</scope>
    <source>
        <strain evidence="10">Crithidia deanei Carvalho (ATCC PRA-265)</strain>
    </source>
</reference>
<dbReference type="InterPro" id="IPR016024">
    <property type="entry name" value="ARM-type_fold"/>
</dbReference>
<dbReference type="AlphaFoldDB" id="A0A7G2CDK5"/>
<dbReference type="Pfam" id="PF03378">
    <property type="entry name" value="CAS_CSE1"/>
    <property type="match status" value="1"/>
</dbReference>
<dbReference type="PANTHER" id="PTHR10997">
    <property type="entry name" value="IMPORTIN-7, 8, 11"/>
    <property type="match status" value="1"/>
</dbReference>